<dbReference type="SMART" id="SM00354">
    <property type="entry name" value="HTH_LACI"/>
    <property type="match status" value="1"/>
</dbReference>
<reference evidence="6 7" key="1">
    <citation type="submission" date="2016-10" db="EMBL/GenBank/DDBJ databases">
        <authorList>
            <person name="de Groot N.N."/>
        </authorList>
    </citation>
    <scope>NUCLEOTIDE SEQUENCE [LARGE SCALE GENOMIC DNA]</scope>
    <source>
        <strain evidence="7">P4-7,KCTC 19426,CECT 7604</strain>
    </source>
</reference>
<feature type="domain" description="HTH lacI-type" evidence="5">
    <location>
        <begin position="6"/>
        <end position="62"/>
    </location>
</feature>
<evidence type="ECO:0000313" key="7">
    <source>
        <dbReference type="Proteomes" id="UP000198741"/>
    </source>
</evidence>
<dbReference type="AlphaFoldDB" id="A0A1H0T134"/>
<evidence type="ECO:0000256" key="1">
    <source>
        <dbReference type="ARBA" id="ARBA00022491"/>
    </source>
</evidence>
<accession>A0A1H0T134</accession>
<dbReference type="EMBL" id="LT629710">
    <property type="protein sequence ID" value="SDP47501.1"/>
    <property type="molecule type" value="Genomic_DNA"/>
</dbReference>
<evidence type="ECO:0000256" key="4">
    <source>
        <dbReference type="ARBA" id="ARBA00023163"/>
    </source>
</evidence>
<keyword evidence="7" id="KW-1185">Reference proteome</keyword>
<dbReference type="RefSeq" id="WP_090480480.1">
    <property type="nucleotide sequence ID" value="NZ_LT629710.1"/>
</dbReference>
<keyword evidence="3" id="KW-0238">DNA-binding</keyword>
<evidence type="ECO:0000259" key="5">
    <source>
        <dbReference type="PROSITE" id="PS50932"/>
    </source>
</evidence>
<dbReference type="InterPro" id="IPR028082">
    <property type="entry name" value="Peripla_BP_I"/>
</dbReference>
<dbReference type="STRING" id="1090615.SAMN04515671_4393"/>
<dbReference type="PROSITE" id="PS50932">
    <property type="entry name" value="HTH_LACI_2"/>
    <property type="match status" value="1"/>
</dbReference>
<organism evidence="6 7">
    <name type="scientific">Nakamurella panacisegetis</name>
    <dbReference type="NCBI Taxonomy" id="1090615"/>
    <lineage>
        <taxon>Bacteria</taxon>
        <taxon>Bacillati</taxon>
        <taxon>Actinomycetota</taxon>
        <taxon>Actinomycetes</taxon>
        <taxon>Nakamurellales</taxon>
        <taxon>Nakamurellaceae</taxon>
        <taxon>Nakamurella</taxon>
    </lineage>
</organism>
<dbReference type="InterPro" id="IPR000843">
    <property type="entry name" value="HTH_LacI"/>
</dbReference>
<proteinExistence type="predicted"/>
<dbReference type="SUPFAM" id="SSF53822">
    <property type="entry name" value="Periplasmic binding protein-like I"/>
    <property type="match status" value="1"/>
</dbReference>
<dbReference type="PANTHER" id="PTHR30146">
    <property type="entry name" value="LACI-RELATED TRANSCRIPTIONAL REPRESSOR"/>
    <property type="match status" value="1"/>
</dbReference>
<dbReference type="InterPro" id="IPR010982">
    <property type="entry name" value="Lambda_DNA-bd_dom_sf"/>
</dbReference>
<keyword evidence="1" id="KW-0678">Repressor</keyword>
<dbReference type="Gene3D" id="1.10.260.40">
    <property type="entry name" value="lambda repressor-like DNA-binding domains"/>
    <property type="match status" value="1"/>
</dbReference>
<keyword evidence="2" id="KW-0805">Transcription regulation</keyword>
<keyword evidence="4" id="KW-0804">Transcription</keyword>
<sequence>MQARPMGIRDVADGAGFSVTTVSHVLNEVPGKRIAESTRQRIREVADQLGYRPNLLAQGLRSQRTHTIGFVSDYVATTPFAGQMILGAQDAAAEAGSLLLLLSSGGNTDLEDVEVRALIDRQVDGIIYASMFHRVLTPPSRLRGTKAVLLDARTESGEFSSVVPDEVGGARAAVEELLSHGHRRIGFLTDSADVPATRARLIGYRQALEVYGIAFDPALVQAGSGESRGGFESAHAVLSRSDRPTGLFCYNDRVAFGAYQAAAELGLSVPADVSIVGFDDQDILSASLRPGLTTMALPHYAMGQWAVKTLLDQIDTEGKAPALHQLLPCPLVRRASVSSPPRA</sequence>
<dbReference type="GO" id="GO:0003700">
    <property type="term" value="F:DNA-binding transcription factor activity"/>
    <property type="evidence" value="ECO:0007669"/>
    <property type="project" value="TreeGrafter"/>
</dbReference>
<evidence type="ECO:0000256" key="2">
    <source>
        <dbReference type="ARBA" id="ARBA00023015"/>
    </source>
</evidence>
<evidence type="ECO:0000313" key="6">
    <source>
        <dbReference type="EMBL" id="SDP47501.1"/>
    </source>
</evidence>
<dbReference type="GO" id="GO:0000976">
    <property type="term" value="F:transcription cis-regulatory region binding"/>
    <property type="evidence" value="ECO:0007669"/>
    <property type="project" value="TreeGrafter"/>
</dbReference>
<dbReference type="CDD" id="cd06288">
    <property type="entry name" value="PBP1_sucrose_transcription_regulator"/>
    <property type="match status" value="1"/>
</dbReference>
<dbReference type="Gene3D" id="3.40.50.2300">
    <property type="match status" value="2"/>
</dbReference>
<dbReference type="OrthoDB" id="9798934at2"/>
<gene>
    <name evidence="6" type="ORF">SAMN04515671_4393</name>
</gene>
<evidence type="ECO:0000256" key="3">
    <source>
        <dbReference type="ARBA" id="ARBA00023125"/>
    </source>
</evidence>
<name>A0A1H0T134_9ACTN</name>
<dbReference type="SUPFAM" id="SSF47413">
    <property type="entry name" value="lambda repressor-like DNA-binding domains"/>
    <property type="match status" value="1"/>
</dbReference>
<dbReference type="Pfam" id="PF00356">
    <property type="entry name" value="LacI"/>
    <property type="match status" value="1"/>
</dbReference>
<dbReference type="PANTHER" id="PTHR30146:SF148">
    <property type="entry name" value="HTH-TYPE TRANSCRIPTIONAL REPRESSOR PURR-RELATED"/>
    <property type="match status" value="1"/>
</dbReference>
<dbReference type="Pfam" id="PF13377">
    <property type="entry name" value="Peripla_BP_3"/>
    <property type="match status" value="1"/>
</dbReference>
<dbReference type="Proteomes" id="UP000198741">
    <property type="component" value="Chromosome I"/>
</dbReference>
<dbReference type="InterPro" id="IPR046335">
    <property type="entry name" value="LacI/GalR-like_sensor"/>
</dbReference>
<dbReference type="CDD" id="cd01392">
    <property type="entry name" value="HTH_LacI"/>
    <property type="match status" value="1"/>
</dbReference>
<protein>
    <submittedName>
        <fullName evidence="6">Transcriptional regulator, LacI family</fullName>
    </submittedName>
</protein>